<name>A0A183KG85_9TREM</name>
<dbReference type="AlphaFoldDB" id="A0A183KG85"/>
<evidence type="ECO:0000313" key="3">
    <source>
        <dbReference type="WBParaSite" id="SCUD_0001403501-mRNA-1"/>
    </source>
</evidence>
<proteinExistence type="predicted"/>
<organism evidence="3">
    <name type="scientific">Schistosoma curassoni</name>
    <dbReference type="NCBI Taxonomy" id="6186"/>
    <lineage>
        <taxon>Eukaryota</taxon>
        <taxon>Metazoa</taxon>
        <taxon>Spiralia</taxon>
        <taxon>Lophotrochozoa</taxon>
        <taxon>Platyhelminthes</taxon>
        <taxon>Trematoda</taxon>
        <taxon>Digenea</taxon>
        <taxon>Strigeidida</taxon>
        <taxon>Schistosomatoidea</taxon>
        <taxon>Schistosomatidae</taxon>
        <taxon>Schistosoma</taxon>
    </lineage>
</organism>
<dbReference type="EMBL" id="UZAK01036352">
    <property type="protein sequence ID" value="VDP54984.1"/>
    <property type="molecule type" value="Genomic_DNA"/>
</dbReference>
<sequence length="113" mass="12856">MLLYCSHKQENALQAQGVALMLSREARKALVGWESHVSKIMKASFKTKKEEITMNIIQCYPLTDDSNDDDKDRFYQRLKSIIAKCLRKNLTILLGDLNAIVGMDNVGYEDIMG</sequence>
<keyword evidence="2" id="KW-1185">Reference proteome</keyword>
<protein>
    <submittedName>
        <fullName evidence="3">Endo/exonuclease/phosphatase domain-containing protein</fullName>
    </submittedName>
</protein>
<evidence type="ECO:0000313" key="2">
    <source>
        <dbReference type="Proteomes" id="UP000279833"/>
    </source>
</evidence>
<accession>A0A183KG85</accession>
<gene>
    <name evidence="1" type="ORF">SCUD_LOCUS14032</name>
</gene>
<dbReference type="Gene3D" id="3.60.10.10">
    <property type="entry name" value="Endonuclease/exonuclease/phosphatase"/>
    <property type="match status" value="1"/>
</dbReference>
<dbReference type="InterPro" id="IPR036691">
    <property type="entry name" value="Endo/exonu/phosph_ase_sf"/>
</dbReference>
<reference evidence="1 2" key="2">
    <citation type="submission" date="2018-11" db="EMBL/GenBank/DDBJ databases">
        <authorList>
            <consortium name="Pathogen Informatics"/>
        </authorList>
    </citation>
    <scope>NUCLEOTIDE SEQUENCE [LARGE SCALE GENOMIC DNA]</scope>
    <source>
        <strain evidence="1">Dakar</strain>
        <strain evidence="2">Dakar, Senegal</strain>
    </source>
</reference>
<reference evidence="3" key="1">
    <citation type="submission" date="2016-06" db="UniProtKB">
        <authorList>
            <consortium name="WormBaseParasite"/>
        </authorList>
    </citation>
    <scope>IDENTIFICATION</scope>
</reference>
<evidence type="ECO:0000313" key="1">
    <source>
        <dbReference type="EMBL" id="VDP54984.1"/>
    </source>
</evidence>
<dbReference type="WBParaSite" id="SCUD_0001403501-mRNA-1">
    <property type="protein sequence ID" value="SCUD_0001403501-mRNA-1"/>
    <property type="gene ID" value="SCUD_0001403501"/>
</dbReference>
<dbReference type="SUPFAM" id="SSF56219">
    <property type="entry name" value="DNase I-like"/>
    <property type="match status" value="1"/>
</dbReference>
<dbReference type="Proteomes" id="UP000279833">
    <property type="component" value="Unassembled WGS sequence"/>
</dbReference>